<keyword evidence="4" id="KW-1185">Reference proteome</keyword>
<accession>A0ABS6YF68</accession>
<reference evidence="3 4" key="1">
    <citation type="submission" date="2021-07" db="EMBL/GenBank/DDBJ databases">
        <title>Genomic diversity and antimicrobial resistance of Prevotella spp. isolated from chronic lung disease airways.</title>
        <authorList>
            <person name="Webb K.A."/>
            <person name="Olagoke O.S."/>
            <person name="Baird T."/>
            <person name="Neill J."/>
            <person name="Pham A."/>
            <person name="Wells T.J."/>
            <person name="Ramsay K.A."/>
            <person name="Bell S.C."/>
            <person name="Sarovich D.S."/>
            <person name="Price E.P."/>
        </authorList>
    </citation>
    <scope>NUCLEOTIDE SEQUENCE [LARGE SCALE GENOMIC DNA]</scope>
    <source>
        <strain evidence="3 4">SCHI0011.S.12</strain>
    </source>
</reference>
<protein>
    <recommendedName>
        <fullName evidence="5">DUF3300 domain-containing protein</fullName>
    </recommendedName>
</protein>
<feature type="chain" id="PRO_5045444355" description="DUF3300 domain-containing protein" evidence="2">
    <location>
        <begin position="23"/>
        <end position="293"/>
    </location>
</feature>
<dbReference type="RefSeq" id="WP_219481272.1">
    <property type="nucleotide sequence ID" value="NZ_JAHXCT010000004.1"/>
</dbReference>
<feature type="region of interest" description="Disordered" evidence="1">
    <location>
        <begin position="201"/>
        <end position="293"/>
    </location>
</feature>
<proteinExistence type="predicted"/>
<gene>
    <name evidence="3" type="ORF">KZO38_06360</name>
</gene>
<evidence type="ECO:0000256" key="2">
    <source>
        <dbReference type="SAM" id="SignalP"/>
    </source>
</evidence>
<name>A0ABS6YF68_9BACT</name>
<organism evidence="3 4">
    <name type="scientific">Hoylesella nanceiensis</name>
    <dbReference type="NCBI Taxonomy" id="425941"/>
    <lineage>
        <taxon>Bacteria</taxon>
        <taxon>Pseudomonadati</taxon>
        <taxon>Bacteroidota</taxon>
        <taxon>Bacteroidia</taxon>
        <taxon>Bacteroidales</taxon>
        <taxon>Prevotellaceae</taxon>
        <taxon>Hoylesella</taxon>
    </lineage>
</organism>
<feature type="region of interest" description="Disordered" evidence="1">
    <location>
        <begin position="177"/>
        <end position="196"/>
    </location>
</feature>
<evidence type="ECO:0008006" key="5">
    <source>
        <dbReference type="Google" id="ProtNLM"/>
    </source>
</evidence>
<feature type="compositionally biased region" description="Low complexity" evidence="1">
    <location>
        <begin position="209"/>
        <end position="232"/>
    </location>
</feature>
<sequence length="293" mass="33339">MKRYIVTFLLFVSAVVTTQAMSYLQARQHALFLADKMAYELNLTEEQYEAVYEINLDYLMRVDSYDDIYGIYWERRNLDLQYILYNWQYRAFCNASYFYRPLYYNDGYWRFSLYARYPRRDYYYFGEPGFYSTYRGAHSWYNNGNRSWYDGRTFGNGSSSRSRYGMRDYFDNGSWVSGSAQNSPSRRRSYDDTYNQSSFGGRASGYYDNSSTRSFGNGGSRNSSPSQDSFGNNGFGNDGFGRGSNFSGSGATRSQSVPSSGSFGGSSGSSSNFGGNNNPSGTTGFGGNSPSRR</sequence>
<dbReference type="Proteomes" id="UP000788426">
    <property type="component" value="Unassembled WGS sequence"/>
</dbReference>
<feature type="compositionally biased region" description="Low complexity" evidence="1">
    <location>
        <begin position="268"/>
        <end position="293"/>
    </location>
</feature>
<evidence type="ECO:0000313" key="3">
    <source>
        <dbReference type="EMBL" id="MBW4769383.1"/>
    </source>
</evidence>
<dbReference type="EMBL" id="JAHXCT010000004">
    <property type="protein sequence ID" value="MBW4769383.1"/>
    <property type="molecule type" value="Genomic_DNA"/>
</dbReference>
<feature type="signal peptide" evidence="2">
    <location>
        <begin position="1"/>
        <end position="22"/>
    </location>
</feature>
<evidence type="ECO:0000256" key="1">
    <source>
        <dbReference type="SAM" id="MobiDB-lite"/>
    </source>
</evidence>
<evidence type="ECO:0000313" key="4">
    <source>
        <dbReference type="Proteomes" id="UP000788426"/>
    </source>
</evidence>
<feature type="compositionally biased region" description="Gly residues" evidence="1">
    <location>
        <begin position="233"/>
        <end position="242"/>
    </location>
</feature>
<keyword evidence="2" id="KW-0732">Signal</keyword>
<comment type="caution">
    <text evidence="3">The sequence shown here is derived from an EMBL/GenBank/DDBJ whole genome shotgun (WGS) entry which is preliminary data.</text>
</comment>